<name>A0ABW1K676_9ACTN</name>
<feature type="transmembrane region" description="Helical" evidence="8">
    <location>
        <begin position="135"/>
        <end position="155"/>
    </location>
</feature>
<keyword evidence="6 8" id="KW-0472">Membrane</keyword>
<feature type="transmembrane region" description="Helical" evidence="8">
    <location>
        <begin position="12"/>
        <end position="33"/>
    </location>
</feature>
<evidence type="ECO:0000256" key="7">
    <source>
        <dbReference type="SAM" id="MobiDB-lite"/>
    </source>
</evidence>
<comment type="similarity">
    <text evidence="2">Belongs to the major facilitator superfamily.</text>
</comment>
<evidence type="ECO:0000256" key="3">
    <source>
        <dbReference type="ARBA" id="ARBA00022448"/>
    </source>
</evidence>
<dbReference type="EMBL" id="JBHSPR010000008">
    <property type="protein sequence ID" value="MFC6016509.1"/>
    <property type="molecule type" value="Genomic_DNA"/>
</dbReference>
<dbReference type="SUPFAM" id="SSF103473">
    <property type="entry name" value="MFS general substrate transporter"/>
    <property type="match status" value="1"/>
</dbReference>
<dbReference type="RefSeq" id="WP_377419986.1">
    <property type="nucleotide sequence ID" value="NZ_JBHSPR010000008.1"/>
</dbReference>
<dbReference type="Pfam" id="PF07690">
    <property type="entry name" value="MFS_1"/>
    <property type="match status" value="1"/>
</dbReference>
<feature type="transmembrane region" description="Helical" evidence="8">
    <location>
        <begin position="323"/>
        <end position="342"/>
    </location>
</feature>
<feature type="transmembrane region" description="Helical" evidence="8">
    <location>
        <begin position="226"/>
        <end position="245"/>
    </location>
</feature>
<keyword evidence="5 8" id="KW-1133">Transmembrane helix</keyword>
<dbReference type="InterPro" id="IPR036259">
    <property type="entry name" value="MFS_trans_sf"/>
</dbReference>
<dbReference type="InterPro" id="IPR020846">
    <property type="entry name" value="MFS_dom"/>
</dbReference>
<protein>
    <submittedName>
        <fullName evidence="10">MFS transporter</fullName>
    </submittedName>
</protein>
<keyword evidence="11" id="KW-1185">Reference proteome</keyword>
<keyword evidence="3" id="KW-0813">Transport</keyword>
<feature type="transmembrane region" description="Helical" evidence="8">
    <location>
        <begin position="45"/>
        <end position="69"/>
    </location>
</feature>
<evidence type="ECO:0000313" key="10">
    <source>
        <dbReference type="EMBL" id="MFC6016509.1"/>
    </source>
</evidence>
<feature type="transmembrane region" description="Helical" evidence="8">
    <location>
        <begin position="100"/>
        <end position="123"/>
    </location>
</feature>
<feature type="transmembrane region" description="Helical" evidence="8">
    <location>
        <begin position="389"/>
        <end position="408"/>
    </location>
</feature>
<evidence type="ECO:0000256" key="6">
    <source>
        <dbReference type="ARBA" id="ARBA00023136"/>
    </source>
</evidence>
<evidence type="ECO:0000256" key="8">
    <source>
        <dbReference type="SAM" id="Phobius"/>
    </source>
</evidence>
<dbReference type="PANTHER" id="PTHR23514:SF3">
    <property type="entry name" value="BYPASS OF STOP CODON PROTEIN 6"/>
    <property type="match status" value="1"/>
</dbReference>
<dbReference type="PANTHER" id="PTHR23514">
    <property type="entry name" value="BYPASS OF STOP CODON PROTEIN 6"/>
    <property type="match status" value="1"/>
</dbReference>
<dbReference type="InterPro" id="IPR011701">
    <property type="entry name" value="MFS"/>
</dbReference>
<comment type="caution">
    <text evidence="10">The sequence shown here is derived from an EMBL/GenBank/DDBJ whole genome shotgun (WGS) entry which is preliminary data.</text>
</comment>
<dbReference type="Proteomes" id="UP001596203">
    <property type="component" value="Unassembled WGS sequence"/>
</dbReference>
<accession>A0ABW1K676</accession>
<evidence type="ECO:0000256" key="4">
    <source>
        <dbReference type="ARBA" id="ARBA00022692"/>
    </source>
</evidence>
<feature type="transmembrane region" description="Helical" evidence="8">
    <location>
        <begin position="298"/>
        <end position="317"/>
    </location>
</feature>
<evidence type="ECO:0000259" key="9">
    <source>
        <dbReference type="PROSITE" id="PS50850"/>
    </source>
</evidence>
<evidence type="ECO:0000256" key="1">
    <source>
        <dbReference type="ARBA" id="ARBA00004651"/>
    </source>
</evidence>
<evidence type="ECO:0000256" key="5">
    <source>
        <dbReference type="ARBA" id="ARBA00022989"/>
    </source>
</evidence>
<organism evidence="10 11">
    <name type="scientific">Plantactinospora solaniradicis</name>
    <dbReference type="NCBI Taxonomy" id="1723736"/>
    <lineage>
        <taxon>Bacteria</taxon>
        <taxon>Bacillati</taxon>
        <taxon>Actinomycetota</taxon>
        <taxon>Actinomycetes</taxon>
        <taxon>Micromonosporales</taxon>
        <taxon>Micromonosporaceae</taxon>
        <taxon>Plantactinospora</taxon>
    </lineage>
</organism>
<evidence type="ECO:0000313" key="11">
    <source>
        <dbReference type="Proteomes" id="UP001596203"/>
    </source>
</evidence>
<reference evidence="11" key="1">
    <citation type="journal article" date="2019" name="Int. J. Syst. Evol. Microbiol.">
        <title>The Global Catalogue of Microorganisms (GCM) 10K type strain sequencing project: providing services to taxonomists for standard genome sequencing and annotation.</title>
        <authorList>
            <consortium name="The Broad Institute Genomics Platform"/>
            <consortium name="The Broad Institute Genome Sequencing Center for Infectious Disease"/>
            <person name="Wu L."/>
            <person name="Ma J."/>
        </authorList>
    </citation>
    <scope>NUCLEOTIDE SEQUENCE [LARGE SCALE GENOMIC DNA]</scope>
    <source>
        <strain evidence="11">ZS-35-S2</strain>
    </source>
</reference>
<feature type="transmembrane region" description="Helical" evidence="8">
    <location>
        <begin position="265"/>
        <end position="286"/>
    </location>
</feature>
<feature type="transmembrane region" description="Helical" evidence="8">
    <location>
        <begin position="161"/>
        <end position="182"/>
    </location>
</feature>
<dbReference type="InterPro" id="IPR051788">
    <property type="entry name" value="MFS_Transporter"/>
</dbReference>
<dbReference type="Gene3D" id="1.20.1250.20">
    <property type="entry name" value="MFS general substrate transporter like domains"/>
    <property type="match status" value="1"/>
</dbReference>
<feature type="domain" description="Major facilitator superfamily (MFS) profile" evidence="9">
    <location>
        <begin position="11"/>
        <end position="411"/>
    </location>
</feature>
<gene>
    <name evidence="10" type="ORF">ACFP2T_09890</name>
</gene>
<comment type="subcellular location">
    <subcellularLocation>
        <location evidence="1">Cell membrane</location>
        <topology evidence="1">Multi-pass membrane protein</topology>
    </subcellularLocation>
</comment>
<feature type="transmembrane region" description="Helical" evidence="8">
    <location>
        <begin position="76"/>
        <end position="94"/>
    </location>
</feature>
<proteinExistence type="inferred from homology"/>
<feature type="transmembrane region" description="Helical" evidence="8">
    <location>
        <begin position="354"/>
        <end position="377"/>
    </location>
</feature>
<dbReference type="PROSITE" id="PS50850">
    <property type="entry name" value="MFS"/>
    <property type="match status" value="1"/>
</dbReference>
<evidence type="ECO:0000256" key="2">
    <source>
        <dbReference type="ARBA" id="ARBA00008335"/>
    </source>
</evidence>
<sequence>MSSTGARRRPAVLVAYAAFVLVGLTAGVGGVLLPAQILDYGVNKATVGITFFTFSAGFLLAGITAGGLMHRLGTRAALVVGGGAFVAAALYTAVRPPFLAFVAVQVVAGYGIGVLESVLNAYLSELPGATTLLNRLHAFFGVGALLGPALAAWMLRTLPWTAVWLVLALASLPLVAGFLLSYPARARPDDGRDGAGADTGFRTGDGTGEPAVRGSRAAGGGLLGTALRQPAVLLGAVFLTVYVGLEMSVGDWGFSLLVDGYGQQAVLAGYTVSGYWLGLTVGRFLISPIAVRIGLTPAGTMTASLTGVTASAVLTWLSPVPALASVGLVLLGFFLGPIFPTAMAMVPRLTSARLVATAIGVLNGVSVVGGAVFPWLAGAIAQATGVWTLLPFSLALALAQLAIWWRLARRVTPG</sequence>
<feature type="region of interest" description="Disordered" evidence="7">
    <location>
        <begin position="190"/>
        <end position="211"/>
    </location>
</feature>
<keyword evidence="4 8" id="KW-0812">Transmembrane</keyword>